<evidence type="ECO:0000259" key="5">
    <source>
        <dbReference type="SMART" id="SM00563"/>
    </source>
</evidence>
<evidence type="ECO:0000256" key="1">
    <source>
        <dbReference type="ARBA" id="ARBA00005189"/>
    </source>
</evidence>
<keyword evidence="3 6" id="KW-0012">Acyltransferase</keyword>
<dbReference type="RefSeq" id="WP_197534785.1">
    <property type="nucleotide sequence ID" value="NZ_CP036276.1"/>
</dbReference>
<dbReference type="Proteomes" id="UP000319383">
    <property type="component" value="Chromosome"/>
</dbReference>
<organism evidence="6 7">
    <name type="scientific">Symmachiella dynata</name>
    <dbReference type="NCBI Taxonomy" id="2527995"/>
    <lineage>
        <taxon>Bacteria</taxon>
        <taxon>Pseudomonadati</taxon>
        <taxon>Planctomycetota</taxon>
        <taxon>Planctomycetia</taxon>
        <taxon>Planctomycetales</taxon>
        <taxon>Planctomycetaceae</taxon>
        <taxon>Symmachiella</taxon>
    </lineage>
</organism>
<feature type="transmembrane region" description="Helical" evidence="4">
    <location>
        <begin position="7"/>
        <end position="23"/>
    </location>
</feature>
<keyword evidence="4" id="KW-0472">Membrane</keyword>
<keyword evidence="7" id="KW-1185">Reference proteome</keyword>
<keyword evidence="2 6" id="KW-0808">Transferase</keyword>
<dbReference type="KEGG" id="sdyn:Mal52_20630"/>
<dbReference type="PANTHER" id="PTHR10434:SF11">
    <property type="entry name" value="1-ACYL-SN-GLYCEROL-3-PHOSPHATE ACYLTRANSFERASE"/>
    <property type="match status" value="1"/>
</dbReference>
<sequence length="239" mass="27069">MAAKWTLAFYMTIAIMTLFVQGARWPDGWHAWALAIVNRFYVRAFFHFRTNRPCPFPTDGPAIIIANHSSPMDPMFVWVGRRQIIGFMMAREYYEVKFLHWIAVAMQSIPVQRNGKDLAPTRAALRRLKDGKLLGVFPEGGINRERDLKAGNPGMAWLAVRSQVPVYPVYIQNSPGGETMIDPFYNFGPVTVYYGDPIDLSAYYDRKPTQEVLQEVTDIMMARIAELGGVGYTSCTSTT</sequence>
<dbReference type="Pfam" id="PF01553">
    <property type="entry name" value="Acyltransferase"/>
    <property type="match status" value="1"/>
</dbReference>
<keyword evidence="4" id="KW-1133">Transmembrane helix</keyword>
<evidence type="ECO:0000256" key="4">
    <source>
        <dbReference type="SAM" id="Phobius"/>
    </source>
</evidence>
<accession>A0A517ZMA7</accession>
<dbReference type="SUPFAM" id="SSF69593">
    <property type="entry name" value="Glycerol-3-phosphate (1)-acyltransferase"/>
    <property type="match status" value="1"/>
</dbReference>
<dbReference type="GO" id="GO:0006654">
    <property type="term" value="P:phosphatidic acid biosynthetic process"/>
    <property type="evidence" value="ECO:0007669"/>
    <property type="project" value="TreeGrafter"/>
</dbReference>
<keyword evidence="4" id="KW-0812">Transmembrane</keyword>
<evidence type="ECO:0000256" key="3">
    <source>
        <dbReference type="ARBA" id="ARBA00023315"/>
    </source>
</evidence>
<dbReference type="SMART" id="SM00563">
    <property type="entry name" value="PlsC"/>
    <property type="match status" value="1"/>
</dbReference>
<dbReference type="AlphaFoldDB" id="A0A517ZMA7"/>
<evidence type="ECO:0000313" key="6">
    <source>
        <dbReference type="EMBL" id="QDU43587.1"/>
    </source>
</evidence>
<dbReference type="CDD" id="cd07989">
    <property type="entry name" value="LPLAT_AGPAT-like"/>
    <property type="match status" value="1"/>
</dbReference>
<dbReference type="PANTHER" id="PTHR10434">
    <property type="entry name" value="1-ACYL-SN-GLYCEROL-3-PHOSPHATE ACYLTRANSFERASE"/>
    <property type="match status" value="1"/>
</dbReference>
<reference evidence="6 7" key="1">
    <citation type="submission" date="2019-02" db="EMBL/GenBank/DDBJ databases">
        <title>Deep-cultivation of Planctomycetes and their phenomic and genomic characterization uncovers novel biology.</title>
        <authorList>
            <person name="Wiegand S."/>
            <person name="Jogler M."/>
            <person name="Boedeker C."/>
            <person name="Pinto D."/>
            <person name="Vollmers J."/>
            <person name="Rivas-Marin E."/>
            <person name="Kohn T."/>
            <person name="Peeters S.H."/>
            <person name="Heuer A."/>
            <person name="Rast P."/>
            <person name="Oberbeckmann S."/>
            <person name="Bunk B."/>
            <person name="Jeske O."/>
            <person name="Meyerdierks A."/>
            <person name="Storesund J.E."/>
            <person name="Kallscheuer N."/>
            <person name="Luecker S."/>
            <person name="Lage O.M."/>
            <person name="Pohl T."/>
            <person name="Merkel B.J."/>
            <person name="Hornburger P."/>
            <person name="Mueller R.-W."/>
            <person name="Bruemmer F."/>
            <person name="Labrenz M."/>
            <person name="Spormann A.M."/>
            <person name="Op den Camp H."/>
            <person name="Overmann J."/>
            <person name="Amann R."/>
            <person name="Jetten M.S.M."/>
            <person name="Mascher T."/>
            <person name="Medema M.H."/>
            <person name="Devos D.P."/>
            <person name="Kaster A.-K."/>
            <person name="Ovreas L."/>
            <person name="Rohde M."/>
            <person name="Galperin M.Y."/>
            <person name="Jogler C."/>
        </authorList>
    </citation>
    <scope>NUCLEOTIDE SEQUENCE [LARGE SCALE GENOMIC DNA]</scope>
    <source>
        <strain evidence="6 7">Mal52</strain>
    </source>
</reference>
<gene>
    <name evidence="6" type="primary">plsC_1</name>
    <name evidence="6" type="ORF">Mal52_20630</name>
</gene>
<feature type="domain" description="Phospholipid/glycerol acyltransferase" evidence="5">
    <location>
        <begin position="62"/>
        <end position="174"/>
    </location>
</feature>
<proteinExistence type="predicted"/>
<evidence type="ECO:0000256" key="2">
    <source>
        <dbReference type="ARBA" id="ARBA00022679"/>
    </source>
</evidence>
<dbReference type="GO" id="GO:0003841">
    <property type="term" value="F:1-acylglycerol-3-phosphate O-acyltransferase activity"/>
    <property type="evidence" value="ECO:0007669"/>
    <property type="project" value="TreeGrafter"/>
</dbReference>
<dbReference type="InterPro" id="IPR002123">
    <property type="entry name" value="Plipid/glycerol_acylTrfase"/>
</dbReference>
<dbReference type="EC" id="2.3.1.-" evidence="6"/>
<evidence type="ECO:0000313" key="7">
    <source>
        <dbReference type="Proteomes" id="UP000319383"/>
    </source>
</evidence>
<comment type="pathway">
    <text evidence="1">Lipid metabolism.</text>
</comment>
<protein>
    <submittedName>
        <fullName evidence="6">1-acyl-sn-glycerol-3-phosphate acyltransferase</fullName>
        <ecNumber evidence="6">2.3.1.-</ecNumber>
    </submittedName>
</protein>
<dbReference type="EMBL" id="CP036276">
    <property type="protein sequence ID" value="QDU43587.1"/>
    <property type="molecule type" value="Genomic_DNA"/>
</dbReference>
<name>A0A517ZMA7_9PLAN</name>